<gene>
    <name evidence="1" type="ORF">ACFO6W_15960</name>
</gene>
<evidence type="ECO:0000313" key="1">
    <source>
        <dbReference type="EMBL" id="MFC4675196.1"/>
    </source>
</evidence>
<comment type="caution">
    <text evidence="1">The sequence shown here is derived from an EMBL/GenBank/DDBJ whole genome shotgun (WGS) entry which is preliminary data.</text>
</comment>
<sequence>METKALNSQSLPDLSLQESGTLEGLFPLAVANNLSITDALEPGQAIERTDVIQREIQSYYTIRNLHPATGAVDLPGGIGYMGVEIDFAVS</sequence>
<organism evidence="1 2">
    <name type="scientific">Dysgonomonas termitidis</name>
    <dbReference type="NCBI Taxonomy" id="1516126"/>
    <lineage>
        <taxon>Bacteria</taxon>
        <taxon>Pseudomonadati</taxon>
        <taxon>Bacteroidota</taxon>
        <taxon>Bacteroidia</taxon>
        <taxon>Bacteroidales</taxon>
        <taxon>Dysgonomonadaceae</taxon>
        <taxon>Dysgonomonas</taxon>
    </lineage>
</organism>
<dbReference type="RefSeq" id="WP_379998205.1">
    <property type="nucleotide sequence ID" value="NZ_JBHSGN010000093.1"/>
</dbReference>
<dbReference type="Proteomes" id="UP001596023">
    <property type="component" value="Unassembled WGS sequence"/>
</dbReference>
<dbReference type="EMBL" id="JBHSGN010000093">
    <property type="protein sequence ID" value="MFC4675196.1"/>
    <property type="molecule type" value="Genomic_DNA"/>
</dbReference>
<evidence type="ECO:0000313" key="2">
    <source>
        <dbReference type="Proteomes" id="UP001596023"/>
    </source>
</evidence>
<reference evidence="2" key="1">
    <citation type="journal article" date="2019" name="Int. J. Syst. Evol. Microbiol.">
        <title>The Global Catalogue of Microorganisms (GCM) 10K type strain sequencing project: providing services to taxonomists for standard genome sequencing and annotation.</title>
        <authorList>
            <consortium name="The Broad Institute Genomics Platform"/>
            <consortium name="The Broad Institute Genome Sequencing Center for Infectious Disease"/>
            <person name="Wu L."/>
            <person name="Ma J."/>
        </authorList>
    </citation>
    <scope>NUCLEOTIDE SEQUENCE [LARGE SCALE GENOMIC DNA]</scope>
    <source>
        <strain evidence="2">CCUG 66188</strain>
    </source>
</reference>
<name>A0ABV9L037_9BACT</name>
<keyword evidence="2" id="KW-1185">Reference proteome</keyword>
<proteinExistence type="predicted"/>
<accession>A0ABV9L037</accession>
<protein>
    <submittedName>
        <fullName evidence="1">Uncharacterized protein</fullName>
    </submittedName>
</protein>